<dbReference type="AlphaFoldDB" id="A0A7I9V217"/>
<dbReference type="EMBL" id="BJOU01000017">
    <property type="protein sequence ID" value="GED99232.1"/>
    <property type="molecule type" value="Genomic_DNA"/>
</dbReference>
<keyword evidence="2" id="KW-0812">Transmembrane</keyword>
<feature type="transmembrane region" description="Helical" evidence="2">
    <location>
        <begin position="208"/>
        <end position="229"/>
    </location>
</feature>
<feature type="chain" id="PRO_5039160312" evidence="3">
    <location>
        <begin position="25"/>
        <end position="490"/>
    </location>
</feature>
<keyword evidence="2" id="KW-1133">Transmembrane helix</keyword>
<name>A0A7I9V217_9ACTN</name>
<keyword evidence="2" id="KW-0472">Membrane</keyword>
<sequence>MAGRQAVRRLIVGVSVAPCLSVTATVVENAGPLAAAAPQRTQPQKQQQTQPGQQQQRSTIPTNLDPTTKKECVGSRFATLGVIFESVFDALLPILPAQVKKDAPAIKARARADMRKAKISTLWVSNHPYDMGASDADPIMRYRDPISQFIVTQLVRIRSGETSHAISLDNLTLAQAVETVYTYLYVTVLVPATIFRRSVPKLLDVGPIGLGTLISIPIILGVVGVNQLYKRMSVNLTMACIASVTKAEKENAGKAEKDLRFAWAVHPMLRDVANEVSVADAENCRHIGTLPLKRIVTRTSNFLAKTNPQIAPQLKDVTRQLEVYMRNTRVHQNAIPTDPADFNTAEWILSQVSYMIPYVGGAPIEAIIGLHRNHLDGLDFRETVPLSELTVSHTITAAYYAYGLTAHMVELVWSLGAPDPATQLFGDIIDPGMIPNLLPKTTGILTAPNYYGLVVYHNVLRSICLDEDRTGPNIDNGTKFNHRRRGIVHW</sequence>
<evidence type="ECO:0000256" key="3">
    <source>
        <dbReference type="SAM" id="SignalP"/>
    </source>
</evidence>
<feature type="compositionally biased region" description="Low complexity" evidence="1">
    <location>
        <begin position="35"/>
        <end position="56"/>
    </location>
</feature>
<accession>A0A7I9V217</accession>
<keyword evidence="3" id="KW-0732">Signal</keyword>
<evidence type="ECO:0000313" key="5">
    <source>
        <dbReference type="Proteomes" id="UP000444980"/>
    </source>
</evidence>
<feature type="compositionally biased region" description="Polar residues" evidence="1">
    <location>
        <begin position="57"/>
        <end position="66"/>
    </location>
</feature>
<evidence type="ECO:0000256" key="1">
    <source>
        <dbReference type="SAM" id="MobiDB-lite"/>
    </source>
</evidence>
<reference evidence="5" key="1">
    <citation type="submission" date="2019-06" db="EMBL/GenBank/DDBJ databases">
        <title>Gordonia isolated from sludge of a wastewater treatment plant.</title>
        <authorList>
            <person name="Tamura T."/>
            <person name="Aoyama K."/>
            <person name="Kang Y."/>
            <person name="Saito S."/>
            <person name="Akiyama N."/>
            <person name="Yazawa K."/>
            <person name="Gonoi T."/>
            <person name="Mikami Y."/>
        </authorList>
    </citation>
    <scope>NUCLEOTIDE SEQUENCE [LARGE SCALE GENOMIC DNA]</scope>
    <source>
        <strain evidence="5">NBRC 107697</strain>
    </source>
</reference>
<keyword evidence="5" id="KW-1185">Reference proteome</keyword>
<dbReference type="RefSeq" id="WP_228460984.1">
    <property type="nucleotide sequence ID" value="NZ_BJOU01000017.1"/>
</dbReference>
<feature type="region of interest" description="Disordered" evidence="1">
    <location>
        <begin position="35"/>
        <end position="67"/>
    </location>
</feature>
<evidence type="ECO:0000313" key="4">
    <source>
        <dbReference type="EMBL" id="GED99232.1"/>
    </source>
</evidence>
<evidence type="ECO:0000256" key="2">
    <source>
        <dbReference type="SAM" id="Phobius"/>
    </source>
</evidence>
<proteinExistence type="predicted"/>
<comment type="caution">
    <text evidence="4">The sequence shown here is derived from an EMBL/GenBank/DDBJ whole genome shotgun (WGS) entry which is preliminary data.</text>
</comment>
<dbReference type="Proteomes" id="UP000444980">
    <property type="component" value="Unassembled WGS sequence"/>
</dbReference>
<protein>
    <submittedName>
        <fullName evidence="4">Uncharacterized protein</fullName>
    </submittedName>
</protein>
<gene>
    <name evidence="4" type="ORF">nbrc107697_32710</name>
</gene>
<organism evidence="4 5">
    <name type="scientific">Gordonia crocea</name>
    <dbReference type="NCBI Taxonomy" id="589162"/>
    <lineage>
        <taxon>Bacteria</taxon>
        <taxon>Bacillati</taxon>
        <taxon>Actinomycetota</taxon>
        <taxon>Actinomycetes</taxon>
        <taxon>Mycobacteriales</taxon>
        <taxon>Gordoniaceae</taxon>
        <taxon>Gordonia</taxon>
    </lineage>
</organism>
<feature type="signal peptide" evidence="3">
    <location>
        <begin position="1"/>
        <end position="24"/>
    </location>
</feature>